<protein>
    <recommendedName>
        <fullName evidence="3">Glycosyl transferase family 2</fullName>
    </recommendedName>
</protein>
<evidence type="ECO:0000313" key="2">
    <source>
        <dbReference type="Proteomes" id="UP001519293"/>
    </source>
</evidence>
<keyword evidence="2" id="KW-1185">Reference proteome</keyword>
<dbReference type="RefSeq" id="WP_083953843.1">
    <property type="nucleotide sequence ID" value="NZ_JAGIKZ010000033.1"/>
</dbReference>
<organism evidence="1 2">
    <name type="scientific">Cytobacillus eiseniae</name>
    <dbReference type="NCBI Taxonomy" id="762947"/>
    <lineage>
        <taxon>Bacteria</taxon>
        <taxon>Bacillati</taxon>
        <taxon>Bacillota</taxon>
        <taxon>Bacilli</taxon>
        <taxon>Bacillales</taxon>
        <taxon>Bacillaceae</taxon>
        <taxon>Cytobacillus</taxon>
    </lineage>
</organism>
<comment type="caution">
    <text evidence="1">The sequence shown here is derived from an EMBL/GenBank/DDBJ whole genome shotgun (WGS) entry which is preliminary data.</text>
</comment>
<evidence type="ECO:0008006" key="3">
    <source>
        <dbReference type="Google" id="ProtNLM"/>
    </source>
</evidence>
<dbReference type="EMBL" id="JAGIKZ010000033">
    <property type="protein sequence ID" value="MBP2243052.1"/>
    <property type="molecule type" value="Genomic_DNA"/>
</dbReference>
<evidence type="ECO:0000313" key="1">
    <source>
        <dbReference type="EMBL" id="MBP2243052.1"/>
    </source>
</evidence>
<gene>
    <name evidence="1" type="ORF">J2Z40_003640</name>
</gene>
<reference evidence="1 2" key="1">
    <citation type="submission" date="2021-03" db="EMBL/GenBank/DDBJ databases">
        <title>Genomic Encyclopedia of Type Strains, Phase IV (KMG-IV): sequencing the most valuable type-strain genomes for metagenomic binning, comparative biology and taxonomic classification.</title>
        <authorList>
            <person name="Goeker M."/>
        </authorList>
    </citation>
    <scope>NUCLEOTIDE SEQUENCE [LARGE SCALE GENOMIC DNA]</scope>
    <source>
        <strain evidence="1 2">DSM 26675</strain>
    </source>
</reference>
<sequence length="240" mass="27522">MSKIALLTITHDPKGKNINLLKKLHKEFEKIYGELFITISDETSYELVKEFENTNFKIKIIPKKGAAEARRAVVSFGLTGTSKYYHYCDFDRLLTWGNNHLDELKNIMNLVPNYDYLILGRTERAFHTHPKAWVETEKITNTICSLELNKEVDITAGSCAFSEECAKYINKYSKDKMTDSEWSMIIYRIAKLGVDFLAVEGLEYQEVINGVGKVVSEAEEWFIRLKLSNIISESALKTGK</sequence>
<accession>A0ABS4RJG8</accession>
<name>A0ABS4RJG8_9BACI</name>
<dbReference type="Proteomes" id="UP001519293">
    <property type="component" value="Unassembled WGS sequence"/>
</dbReference>
<proteinExistence type="predicted"/>